<dbReference type="InterPro" id="IPR022683">
    <property type="entry name" value="Calpain_III"/>
</dbReference>
<keyword evidence="4 6" id="KW-0788">Thiol protease</keyword>
<evidence type="ECO:0000313" key="10">
    <source>
        <dbReference type="Proteomes" id="UP000054653"/>
    </source>
</evidence>
<evidence type="ECO:0000259" key="7">
    <source>
        <dbReference type="PROSITE" id="PS50004"/>
    </source>
</evidence>
<dbReference type="Gene3D" id="3.90.70.10">
    <property type="entry name" value="Cysteine proteinases"/>
    <property type="match status" value="1"/>
</dbReference>
<dbReference type="PROSITE" id="PS50004">
    <property type="entry name" value="C2"/>
    <property type="match status" value="1"/>
</dbReference>
<sequence length="698" mass="79113">LANRKENMAPEPFQNQRYKKLKKQLVKEGKLFTDLEFPPTNSSLYYDPKRNEGIEWKRPGDIVNNPKLFVDGVSVNDVTQGVLGNCWFVAACSALTRHKRFWTKVIPDANEQEWSSSRADKYCGIFHFCFWRFGRWVDVVVDDLLPTRGGKLVYAQSKTRNEFWCALLEKAFAKLNGCYESLSGGTLAEAFVAITGGVPITIKLDSGIYYDHATARMELFSMLKKAFNEKALMAVSIRANTLEEVEEPLECGLLKGHSYAITEVKKLSLDSRYQSLFSSLFNTPEKVMMVRLQNPWGEKEWNGAWSDGASEWDQISKEQQRELGLKIEENGEFWMCWEDICTNFTTIDLCYQFDTSVFSLSSRYHETILHGVWHCANDKGDVLSDRAGGCANFKDSCLQNPQYRLDVLEDGGEFVASLMQRGSGIRRRQRTSYLTIGMILIKVGAIETAIVFCHLEINQSFLQVEENRIYRLHKLTGQIVAKSDYAGCESVLMFAKNLRRGRYVIIPSTFAPHEEGEFMLRLYATWNMQATELTLDGPAPNPCSCFSKPFKCVTQLTVVGANNLHVSNKGPINPYCVVKCDGREVRSMICKETRDPNWDLQCIFVRKSVDKPIQIDVWSSNMVRRDAWLGRVLLNCPINNRCSSGEQPLEEKAKKAAAADVNTSTGAPASAVDDKQGKILYSVATYDDPIRLYDSHLL</sequence>
<dbReference type="SUPFAM" id="SSF54001">
    <property type="entry name" value="Cysteine proteinases"/>
    <property type="match status" value="1"/>
</dbReference>
<dbReference type="Proteomes" id="UP000054653">
    <property type="component" value="Unassembled WGS sequence"/>
</dbReference>
<feature type="non-terminal residue" evidence="9">
    <location>
        <position position="1"/>
    </location>
</feature>
<proteinExistence type="inferred from homology"/>
<dbReference type="Pfam" id="PF01067">
    <property type="entry name" value="Calpain_III"/>
    <property type="match status" value="1"/>
</dbReference>
<protein>
    <submittedName>
        <fullName evidence="9">Calpain-5</fullName>
    </submittedName>
</protein>
<dbReference type="SMART" id="SM00720">
    <property type="entry name" value="calpain_III"/>
    <property type="match status" value="1"/>
</dbReference>
<dbReference type="SUPFAM" id="SSF49562">
    <property type="entry name" value="C2 domain (Calcium/lipid-binding domain, CaLB)"/>
    <property type="match status" value="1"/>
</dbReference>
<feature type="domain" description="Calpain catalytic" evidence="8">
    <location>
        <begin position="31"/>
        <end position="353"/>
    </location>
</feature>
<evidence type="ECO:0000256" key="4">
    <source>
        <dbReference type="ARBA" id="ARBA00022807"/>
    </source>
</evidence>
<dbReference type="SUPFAM" id="SSF49758">
    <property type="entry name" value="Calpain large subunit, middle domain (domain III)"/>
    <property type="match status" value="1"/>
</dbReference>
<dbReference type="GO" id="GO:0004198">
    <property type="term" value="F:calcium-dependent cysteine-type endopeptidase activity"/>
    <property type="evidence" value="ECO:0007669"/>
    <property type="project" value="InterPro"/>
</dbReference>
<dbReference type="PANTHER" id="PTHR10183">
    <property type="entry name" value="CALPAIN"/>
    <property type="match status" value="1"/>
</dbReference>
<dbReference type="SMART" id="SM00230">
    <property type="entry name" value="CysPc"/>
    <property type="match status" value="1"/>
</dbReference>
<dbReference type="GO" id="GO:0005737">
    <property type="term" value="C:cytoplasm"/>
    <property type="evidence" value="ECO:0007669"/>
    <property type="project" value="TreeGrafter"/>
</dbReference>
<dbReference type="Pfam" id="PF00168">
    <property type="entry name" value="C2"/>
    <property type="match status" value="1"/>
</dbReference>
<feature type="domain" description="C2" evidence="7">
    <location>
        <begin position="534"/>
        <end position="651"/>
    </location>
</feature>
<accession>A0A0V1CJ09</accession>
<dbReference type="OMA" id="WKFFGEW"/>
<evidence type="ECO:0000259" key="8">
    <source>
        <dbReference type="PROSITE" id="PS50203"/>
    </source>
</evidence>
<organism evidence="9 10">
    <name type="scientific">Trichinella britovi</name>
    <name type="common">Parasitic roundworm</name>
    <dbReference type="NCBI Taxonomy" id="45882"/>
    <lineage>
        <taxon>Eukaryota</taxon>
        <taxon>Metazoa</taxon>
        <taxon>Ecdysozoa</taxon>
        <taxon>Nematoda</taxon>
        <taxon>Enoplea</taxon>
        <taxon>Dorylaimia</taxon>
        <taxon>Trichinellida</taxon>
        <taxon>Trichinellidae</taxon>
        <taxon>Trichinella</taxon>
    </lineage>
</organism>
<dbReference type="InterPro" id="IPR000008">
    <property type="entry name" value="C2_dom"/>
</dbReference>
<evidence type="ECO:0000256" key="3">
    <source>
        <dbReference type="ARBA" id="ARBA00022801"/>
    </source>
</evidence>
<evidence type="ECO:0000313" key="9">
    <source>
        <dbReference type="EMBL" id="KRY49275.1"/>
    </source>
</evidence>
<dbReference type="Pfam" id="PF00648">
    <property type="entry name" value="Peptidase_C2"/>
    <property type="match status" value="1"/>
</dbReference>
<dbReference type="Gene3D" id="2.60.40.150">
    <property type="entry name" value="C2 domain"/>
    <property type="match status" value="1"/>
</dbReference>
<dbReference type="InterPro" id="IPR035892">
    <property type="entry name" value="C2_domain_sf"/>
</dbReference>
<dbReference type="OrthoDB" id="424753at2759"/>
<dbReference type="Gene3D" id="2.60.120.380">
    <property type="match status" value="1"/>
</dbReference>
<dbReference type="PANTHER" id="PTHR10183:SF379">
    <property type="entry name" value="CALPAIN-5"/>
    <property type="match status" value="1"/>
</dbReference>
<name>A0A0V1CJ09_TRIBR</name>
<feature type="active site" evidence="5 6">
    <location>
        <position position="257"/>
    </location>
</feature>
<comment type="caution">
    <text evidence="9">The sequence shown here is derived from an EMBL/GenBank/DDBJ whole genome shotgun (WGS) entry which is preliminary data.</text>
</comment>
<feature type="active site" evidence="5 6">
    <location>
        <position position="86"/>
    </location>
</feature>
<dbReference type="AlphaFoldDB" id="A0A0V1CJ09"/>
<dbReference type="InterPro" id="IPR038765">
    <property type="entry name" value="Papain-like_cys_pep_sf"/>
</dbReference>
<reference evidence="9 10" key="1">
    <citation type="submission" date="2015-01" db="EMBL/GenBank/DDBJ databases">
        <title>Evolution of Trichinella species and genotypes.</title>
        <authorList>
            <person name="Korhonen P.K."/>
            <person name="Edoardo P."/>
            <person name="Giuseppe L.R."/>
            <person name="Gasser R.B."/>
        </authorList>
    </citation>
    <scope>NUCLEOTIDE SEQUENCE [LARGE SCALE GENOMIC DNA]</scope>
    <source>
        <strain evidence="9">ISS120</strain>
    </source>
</reference>
<evidence type="ECO:0000256" key="5">
    <source>
        <dbReference type="PIRSR" id="PIRSR622684-1"/>
    </source>
</evidence>
<dbReference type="STRING" id="45882.A0A0V1CJ09"/>
<dbReference type="InterPro" id="IPR036213">
    <property type="entry name" value="Calpain_III_sf"/>
</dbReference>
<feature type="active site" evidence="5 6">
    <location>
        <position position="294"/>
    </location>
</feature>
<dbReference type="EMBL" id="JYDI01000181">
    <property type="protein sequence ID" value="KRY49275.1"/>
    <property type="molecule type" value="Genomic_DNA"/>
</dbReference>
<dbReference type="SMART" id="SM00239">
    <property type="entry name" value="C2"/>
    <property type="match status" value="1"/>
</dbReference>
<dbReference type="FunFam" id="3.90.70.10:FF:000114">
    <property type="entry name" value="Calpain a"/>
    <property type="match status" value="1"/>
</dbReference>
<evidence type="ECO:0000256" key="6">
    <source>
        <dbReference type="PROSITE-ProRule" id="PRU00239"/>
    </source>
</evidence>
<evidence type="ECO:0000256" key="1">
    <source>
        <dbReference type="ARBA" id="ARBA00007623"/>
    </source>
</evidence>
<dbReference type="PROSITE" id="PS50203">
    <property type="entry name" value="CALPAIN_CAT"/>
    <property type="match status" value="1"/>
</dbReference>
<dbReference type="CDD" id="cd00044">
    <property type="entry name" value="CysPc"/>
    <property type="match status" value="1"/>
</dbReference>
<dbReference type="InterPro" id="IPR001300">
    <property type="entry name" value="Peptidase_C2_calpain_cat"/>
</dbReference>
<keyword evidence="3 6" id="KW-0378">Hydrolase</keyword>
<comment type="similarity">
    <text evidence="1">Belongs to the peptidase C2 family.</text>
</comment>
<evidence type="ECO:0000256" key="2">
    <source>
        <dbReference type="ARBA" id="ARBA00022670"/>
    </source>
</evidence>
<dbReference type="InterPro" id="IPR000169">
    <property type="entry name" value="Pept_cys_AS"/>
</dbReference>
<gene>
    <name evidence="9" type="primary">tra-3</name>
    <name evidence="9" type="ORF">T03_10647</name>
</gene>
<dbReference type="InterPro" id="IPR022682">
    <property type="entry name" value="Calpain_domain_III"/>
</dbReference>
<dbReference type="GO" id="GO:0006508">
    <property type="term" value="P:proteolysis"/>
    <property type="evidence" value="ECO:0007669"/>
    <property type="project" value="UniProtKB-KW"/>
</dbReference>
<keyword evidence="2 6" id="KW-0645">Protease</keyword>
<dbReference type="PROSITE" id="PS00139">
    <property type="entry name" value="THIOL_PROTEASE_CYS"/>
    <property type="match status" value="1"/>
</dbReference>
<dbReference type="PRINTS" id="PR00704">
    <property type="entry name" value="CALPAIN"/>
</dbReference>
<dbReference type="InterPro" id="IPR022684">
    <property type="entry name" value="Calpain_cysteine_protease"/>
</dbReference>
<keyword evidence="10" id="KW-1185">Reference proteome</keyword>